<evidence type="ECO:0000256" key="2">
    <source>
        <dbReference type="SAM" id="SignalP"/>
    </source>
</evidence>
<feature type="compositionally biased region" description="Low complexity" evidence="1">
    <location>
        <begin position="126"/>
        <end position="140"/>
    </location>
</feature>
<evidence type="ECO:0000313" key="4">
    <source>
        <dbReference type="Proteomes" id="UP000654401"/>
    </source>
</evidence>
<dbReference type="Proteomes" id="UP000654401">
    <property type="component" value="Unassembled WGS sequence"/>
</dbReference>
<feature type="compositionally biased region" description="Low complexity" evidence="1">
    <location>
        <begin position="167"/>
        <end position="179"/>
    </location>
</feature>
<name>A0A8J6P7T8_9GAMM</name>
<evidence type="ECO:0000313" key="3">
    <source>
        <dbReference type="EMBL" id="MBC8519537.1"/>
    </source>
</evidence>
<feature type="compositionally biased region" description="Basic and acidic residues" evidence="1">
    <location>
        <begin position="151"/>
        <end position="163"/>
    </location>
</feature>
<dbReference type="AlphaFoldDB" id="A0A8J6P7T8"/>
<feature type="signal peptide" evidence="2">
    <location>
        <begin position="1"/>
        <end position="25"/>
    </location>
</feature>
<feature type="chain" id="PRO_5035311030" evidence="2">
    <location>
        <begin position="26"/>
        <end position="179"/>
    </location>
</feature>
<protein>
    <submittedName>
        <fullName evidence="3">Uncharacterized protein</fullName>
    </submittedName>
</protein>
<comment type="caution">
    <text evidence="3">The sequence shown here is derived from an EMBL/GenBank/DDBJ whole genome shotgun (WGS) entry which is preliminary data.</text>
</comment>
<keyword evidence="2" id="KW-0732">Signal</keyword>
<accession>A0A8J6P7T8</accession>
<organism evidence="3 4">
    <name type="scientific">Candidatus Thiopontia autotrophica</name>
    <dbReference type="NCBI Taxonomy" id="2841688"/>
    <lineage>
        <taxon>Bacteria</taxon>
        <taxon>Pseudomonadati</taxon>
        <taxon>Pseudomonadota</taxon>
        <taxon>Gammaproteobacteria</taxon>
        <taxon>Candidatus Thiopontia</taxon>
    </lineage>
</organism>
<evidence type="ECO:0000256" key="1">
    <source>
        <dbReference type="SAM" id="MobiDB-lite"/>
    </source>
</evidence>
<gene>
    <name evidence="3" type="ORF">H8D24_03905</name>
</gene>
<dbReference type="EMBL" id="JACNFK010000024">
    <property type="protein sequence ID" value="MBC8519537.1"/>
    <property type="molecule type" value="Genomic_DNA"/>
</dbReference>
<feature type="region of interest" description="Disordered" evidence="1">
    <location>
        <begin position="75"/>
        <end position="179"/>
    </location>
</feature>
<sequence length="179" mass="19303">MKKTNKLTTALLLAAVASFTTSANAFVDPEDWKMDKWGGWDKWDGPPEAREWKKEYWGQDMKQWGPSGWQTPWGSQPGWGGGSPWGGRGGGMPWGGGDRGGWGGMPWGGGNNGGWGGMPWGGNRGWGQQQPYGYGPQQGWSAPQQPPAADLTDRYPRRPKGEEADSSAETATTGDATTE</sequence>
<feature type="compositionally biased region" description="Gly residues" evidence="1">
    <location>
        <begin position="77"/>
        <end position="125"/>
    </location>
</feature>
<proteinExistence type="predicted"/>
<reference evidence="3 4" key="1">
    <citation type="submission" date="2020-08" db="EMBL/GenBank/DDBJ databases">
        <title>Bridging the membrane lipid divide: bacteria of the FCB group superphylum have the potential to synthesize archaeal ether lipids.</title>
        <authorList>
            <person name="Villanueva L."/>
            <person name="Von Meijenfeldt F.A.B."/>
            <person name="Westbye A.B."/>
            <person name="Yadav S."/>
            <person name="Hopmans E.C."/>
            <person name="Dutilh B.E."/>
            <person name="Sinninghe Damste J.S."/>
        </authorList>
    </citation>
    <scope>NUCLEOTIDE SEQUENCE [LARGE SCALE GENOMIC DNA]</scope>
    <source>
        <strain evidence="3">NIOZ-UU100</strain>
    </source>
</reference>